<keyword evidence="1" id="KW-0808">Transferase</keyword>
<dbReference type="Pfam" id="PF02515">
    <property type="entry name" value="CoA_transf_3"/>
    <property type="match status" value="1"/>
</dbReference>
<dbReference type="PANTHER" id="PTHR48228">
    <property type="entry name" value="SUCCINYL-COA--D-CITRAMALATE COA-TRANSFERASE"/>
    <property type="match status" value="1"/>
</dbReference>
<evidence type="ECO:0000313" key="1">
    <source>
        <dbReference type="EMBL" id="MBO3662961.1"/>
    </source>
</evidence>
<dbReference type="InterPro" id="IPR050509">
    <property type="entry name" value="CoA-transferase_III"/>
</dbReference>
<dbReference type="RefSeq" id="WP_208501443.1">
    <property type="nucleotide sequence ID" value="NZ_JAGFOA010000002.1"/>
</dbReference>
<gene>
    <name evidence="1" type="ORF">J5V96_05480</name>
</gene>
<dbReference type="GO" id="GO:0016740">
    <property type="term" value="F:transferase activity"/>
    <property type="evidence" value="ECO:0007669"/>
    <property type="project" value="UniProtKB-KW"/>
</dbReference>
<sequence length="442" mass="46594">MPFARAAAHALGIPPEQLERVEATAPAWSSHLPVAELAVDSAAVASLAIDLTAEARGSVSSEPVRIDGARVAASFASDRVLRVDGKKPDVWSPLSGFWRTADGWVRTHGNYPHHAERLRRLLGTDDIARGAAGWAAIDLEQAAIERGAIVAAVRTEEEWRAHPQAQAVADQPLITLTSAGEASARSWTSDATPLGGIRVLDLTRVIAGPVATRDLAHAGADVLRIDSPALPEFAWQHLDTGHGKRSALLDLAADREAFEALLAQSDVLVTGYRPDALTRFGLDAGDLADRHPGLVTARLSAWGSEGPWAHRRGFDSIVQATAGIAMRESRDDETPGALPVQALDHAAGHLLAAAVATALVRQRRDGGSPHVEIALARVAQELLAAPAVTRTEHPEPDLPSHVTQVAGGPSLTHAPPILAFAGAPDRFAPPRPWGGDAATWDA</sequence>
<keyword evidence="2" id="KW-1185">Reference proteome</keyword>
<evidence type="ECO:0000313" key="2">
    <source>
        <dbReference type="Proteomes" id="UP000680132"/>
    </source>
</evidence>
<proteinExistence type="predicted"/>
<dbReference type="AlphaFoldDB" id="A0A939QP42"/>
<name>A0A939QP42_9MICO</name>
<comment type="caution">
    <text evidence="1">The sequence shown here is derived from an EMBL/GenBank/DDBJ whole genome shotgun (WGS) entry which is preliminary data.</text>
</comment>
<dbReference type="InterPro" id="IPR023606">
    <property type="entry name" value="CoA-Trfase_III_dom_1_sf"/>
</dbReference>
<dbReference type="EMBL" id="JAGFOA010000002">
    <property type="protein sequence ID" value="MBO3662961.1"/>
    <property type="molecule type" value="Genomic_DNA"/>
</dbReference>
<organism evidence="1 2">
    <name type="scientific">Microbacterium stercoris</name>
    <dbReference type="NCBI Taxonomy" id="2820289"/>
    <lineage>
        <taxon>Bacteria</taxon>
        <taxon>Bacillati</taxon>
        <taxon>Actinomycetota</taxon>
        <taxon>Actinomycetes</taxon>
        <taxon>Micrococcales</taxon>
        <taxon>Microbacteriaceae</taxon>
        <taxon>Microbacterium</taxon>
    </lineage>
</organism>
<dbReference type="SUPFAM" id="SSF89796">
    <property type="entry name" value="CoA-transferase family III (CaiB/BaiF)"/>
    <property type="match status" value="2"/>
</dbReference>
<protein>
    <submittedName>
        <fullName evidence="1">CoA transferase</fullName>
    </submittedName>
</protein>
<dbReference type="PANTHER" id="PTHR48228:SF4">
    <property type="entry name" value="BLR3030 PROTEIN"/>
    <property type="match status" value="1"/>
</dbReference>
<accession>A0A939QP42</accession>
<reference evidence="1" key="1">
    <citation type="submission" date="2021-03" db="EMBL/GenBank/DDBJ databases">
        <title>Microbacterium sp. nov., a novel actinobacterium isolated from cow dung.</title>
        <authorList>
            <person name="Zhang L."/>
        </authorList>
    </citation>
    <scope>NUCLEOTIDE SEQUENCE</scope>
    <source>
        <strain evidence="1">NEAU-LLB</strain>
    </source>
</reference>
<dbReference type="Gene3D" id="3.40.50.10540">
    <property type="entry name" value="Crotonobetainyl-coa:carnitine coa-transferase, domain 1"/>
    <property type="match status" value="1"/>
</dbReference>
<dbReference type="Proteomes" id="UP000680132">
    <property type="component" value="Unassembled WGS sequence"/>
</dbReference>
<dbReference type="InterPro" id="IPR003673">
    <property type="entry name" value="CoA-Trfase_fam_III"/>
</dbReference>